<dbReference type="InterPro" id="IPR036691">
    <property type="entry name" value="Endo/exonu/phosph_ase_sf"/>
</dbReference>
<proteinExistence type="predicted"/>
<reference evidence="2" key="1">
    <citation type="submission" date="2018-05" db="EMBL/GenBank/DDBJ databases">
        <title>Draft genome of Mucuna pruriens seed.</title>
        <authorList>
            <person name="Nnadi N.E."/>
            <person name="Vos R."/>
            <person name="Hasami M.H."/>
            <person name="Devisetty U.K."/>
            <person name="Aguiy J.C."/>
        </authorList>
    </citation>
    <scope>NUCLEOTIDE SEQUENCE [LARGE SCALE GENOMIC DNA]</scope>
    <source>
        <strain evidence="2">JCA_2017</strain>
    </source>
</reference>
<evidence type="ECO:0000256" key="1">
    <source>
        <dbReference type="SAM" id="MobiDB-lite"/>
    </source>
</evidence>
<feature type="non-terminal residue" evidence="2">
    <location>
        <position position="1"/>
    </location>
</feature>
<dbReference type="AlphaFoldDB" id="A0A371GWZ0"/>
<sequence length="94" mass="10323">MVAQETISIISAYAPQVRSRSLAKEKFWKDLEGLIQGVPQEEKILLGGDLNKYVGSEAIQFTGIHGSFGKDRDKKAQQPIIQDVQSSEGSGFVK</sequence>
<dbReference type="EMBL" id="QJKJ01004215">
    <property type="protein sequence ID" value="RDX95057.1"/>
    <property type="molecule type" value="Genomic_DNA"/>
</dbReference>
<dbReference type="SUPFAM" id="SSF56219">
    <property type="entry name" value="DNase I-like"/>
    <property type="match status" value="1"/>
</dbReference>
<evidence type="ECO:0000313" key="3">
    <source>
        <dbReference type="Proteomes" id="UP000257109"/>
    </source>
</evidence>
<comment type="caution">
    <text evidence="2">The sequence shown here is derived from an EMBL/GenBank/DDBJ whole genome shotgun (WGS) entry which is preliminary data.</text>
</comment>
<keyword evidence="3" id="KW-1185">Reference proteome</keyword>
<dbReference type="OrthoDB" id="418748at2759"/>
<name>A0A371GWZ0_MUCPR</name>
<dbReference type="Gene3D" id="3.60.10.10">
    <property type="entry name" value="Endonuclease/exonuclease/phosphatase"/>
    <property type="match status" value="1"/>
</dbReference>
<gene>
    <name evidence="2" type="ORF">CR513_22465</name>
</gene>
<accession>A0A371GWZ0</accession>
<protein>
    <recommendedName>
        <fullName evidence="4">Craniofacial development protein 2</fullName>
    </recommendedName>
</protein>
<feature type="compositionally biased region" description="Polar residues" evidence="1">
    <location>
        <begin position="79"/>
        <end position="94"/>
    </location>
</feature>
<organism evidence="2 3">
    <name type="scientific">Mucuna pruriens</name>
    <name type="common">Velvet bean</name>
    <name type="synonym">Dolichos pruriens</name>
    <dbReference type="NCBI Taxonomy" id="157652"/>
    <lineage>
        <taxon>Eukaryota</taxon>
        <taxon>Viridiplantae</taxon>
        <taxon>Streptophyta</taxon>
        <taxon>Embryophyta</taxon>
        <taxon>Tracheophyta</taxon>
        <taxon>Spermatophyta</taxon>
        <taxon>Magnoliopsida</taxon>
        <taxon>eudicotyledons</taxon>
        <taxon>Gunneridae</taxon>
        <taxon>Pentapetalae</taxon>
        <taxon>rosids</taxon>
        <taxon>fabids</taxon>
        <taxon>Fabales</taxon>
        <taxon>Fabaceae</taxon>
        <taxon>Papilionoideae</taxon>
        <taxon>50 kb inversion clade</taxon>
        <taxon>NPAAA clade</taxon>
        <taxon>indigoferoid/millettioid clade</taxon>
        <taxon>Phaseoleae</taxon>
        <taxon>Mucuna</taxon>
    </lineage>
</organism>
<evidence type="ECO:0008006" key="4">
    <source>
        <dbReference type="Google" id="ProtNLM"/>
    </source>
</evidence>
<evidence type="ECO:0000313" key="2">
    <source>
        <dbReference type="EMBL" id="RDX95057.1"/>
    </source>
</evidence>
<feature type="region of interest" description="Disordered" evidence="1">
    <location>
        <begin position="67"/>
        <end position="94"/>
    </location>
</feature>
<dbReference type="STRING" id="157652.A0A371GWZ0"/>
<feature type="non-terminal residue" evidence="2">
    <location>
        <position position="94"/>
    </location>
</feature>
<dbReference type="Proteomes" id="UP000257109">
    <property type="component" value="Unassembled WGS sequence"/>
</dbReference>